<accession>A0A9B0HFJ7</accession>
<dbReference type="RefSeq" id="XP_004416327.1">
    <property type="nucleotide sequence ID" value="XM_004416270.1"/>
</dbReference>
<evidence type="ECO:0000256" key="1">
    <source>
        <dbReference type="SAM" id="MobiDB-lite"/>
    </source>
</evidence>
<dbReference type="Proteomes" id="UP000245340">
    <property type="component" value="Unplaced"/>
</dbReference>
<evidence type="ECO:0000313" key="3">
    <source>
        <dbReference type="Proteomes" id="UP000245340"/>
    </source>
</evidence>
<dbReference type="InterPro" id="IPR041899">
    <property type="entry name" value="MAGE_WH2"/>
</dbReference>
<dbReference type="PANTHER" id="PTHR11736">
    <property type="entry name" value="MELANOMA-ASSOCIATED ANTIGEN MAGE ANTIGEN"/>
    <property type="match status" value="1"/>
</dbReference>
<evidence type="ECO:0000313" key="4">
    <source>
        <dbReference type="RefSeq" id="XP_004416327.1"/>
    </source>
</evidence>
<name>A0A9B0HFJ7_ODORO</name>
<dbReference type="Gene3D" id="1.10.10.1210">
    <property type="entry name" value="MAGE homology domain, winged helix WH2 motif"/>
    <property type="match status" value="1"/>
</dbReference>
<dbReference type="Gene3D" id="1.10.10.1200">
    <property type="entry name" value="MAGE homology domain, winged helix WH1 motif"/>
    <property type="match status" value="1"/>
</dbReference>
<sequence length="363" mass="39169">MPLGQRSELWKLEEDPGPVQGLVESEQGSSSSDEEGSSTCDEPQEPQPGLQNIIQGKLADLVEFLLLKYHTKEPTSQAEMLEILGKDDQDAFPVILGQVSECMQLVFGMDVKEVDPNDHSYILVPVLGLTYDGMLSGEQGVPQTGLLVLVLGVILLHGDRAPEEEVWETLGIIGVYAGQEHGIYGEPRELLTNVWVQEGYVEYRQVPGSDPARYEFLWGPRAHAETGWEQVVNPCFRIRVSETRGALAEGAGPPSGGRRRGPRQYPESRWDAGGGFGLLPPHAPLGALREVRAMLGEVGVRSSEEAHLGDTQESLVLPRVNVGTPEGGVSGSQPTPRDKEGMAQKSVQPLPGSPGNAGRSLSG</sequence>
<dbReference type="FunFam" id="1.10.10.1200:FF:000007">
    <property type="entry name" value="Melanoma-associated antigen C2"/>
    <property type="match status" value="1"/>
</dbReference>
<dbReference type="AlphaFoldDB" id="A0A9B0HFJ7"/>
<feature type="region of interest" description="Disordered" evidence="1">
    <location>
        <begin position="1"/>
        <end position="50"/>
    </location>
</feature>
<dbReference type="GO" id="GO:0000122">
    <property type="term" value="P:negative regulation of transcription by RNA polymerase II"/>
    <property type="evidence" value="ECO:0007669"/>
    <property type="project" value="TreeGrafter"/>
</dbReference>
<protein>
    <submittedName>
        <fullName evidence="4">Melanoma-associated antigen 8-like</fullName>
    </submittedName>
</protein>
<dbReference type="FunFam" id="1.10.10.1210:FF:000001">
    <property type="entry name" value="melanoma-associated antigen D1"/>
    <property type="match status" value="1"/>
</dbReference>
<dbReference type="SMART" id="SM01373">
    <property type="entry name" value="MAGE"/>
    <property type="match status" value="1"/>
</dbReference>
<dbReference type="Pfam" id="PF01454">
    <property type="entry name" value="MAGE"/>
    <property type="match status" value="1"/>
</dbReference>
<dbReference type="InterPro" id="IPR041898">
    <property type="entry name" value="MAGE_WH1"/>
</dbReference>
<dbReference type="PANTHER" id="PTHR11736:SF81">
    <property type="entry name" value="MAGE DOMAIN-CONTAINING PROTEIN"/>
    <property type="match status" value="1"/>
</dbReference>
<feature type="domain" description="MAGE" evidence="2">
    <location>
        <begin position="54"/>
        <end position="232"/>
    </location>
</feature>
<dbReference type="InterPro" id="IPR002190">
    <property type="entry name" value="MHD_dom"/>
</dbReference>
<feature type="region of interest" description="Disordered" evidence="1">
    <location>
        <begin position="303"/>
        <end position="363"/>
    </location>
</feature>
<dbReference type="InterPro" id="IPR037445">
    <property type="entry name" value="MAGE"/>
</dbReference>
<dbReference type="GO" id="GO:0005634">
    <property type="term" value="C:nucleus"/>
    <property type="evidence" value="ECO:0007669"/>
    <property type="project" value="TreeGrafter"/>
</dbReference>
<gene>
    <name evidence="4" type="primary">LOC101373619</name>
</gene>
<organism evidence="3 4">
    <name type="scientific">Odobenus rosmarus divergens</name>
    <name type="common">Pacific walrus</name>
    <dbReference type="NCBI Taxonomy" id="9708"/>
    <lineage>
        <taxon>Eukaryota</taxon>
        <taxon>Metazoa</taxon>
        <taxon>Chordata</taxon>
        <taxon>Craniata</taxon>
        <taxon>Vertebrata</taxon>
        <taxon>Euteleostomi</taxon>
        <taxon>Mammalia</taxon>
        <taxon>Eutheria</taxon>
        <taxon>Laurasiatheria</taxon>
        <taxon>Carnivora</taxon>
        <taxon>Caniformia</taxon>
        <taxon>Pinnipedia</taxon>
        <taxon>Odobenidae</taxon>
        <taxon>Odobenus</taxon>
    </lineage>
</organism>
<reference evidence="4" key="1">
    <citation type="submission" date="2025-08" db="UniProtKB">
        <authorList>
            <consortium name="RefSeq"/>
        </authorList>
    </citation>
    <scope>IDENTIFICATION</scope>
</reference>
<dbReference type="PROSITE" id="PS50838">
    <property type="entry name" value="MAGE"/>
    <property type="match status" value="1"/>
</dbReference>
<keyword evidence="3" id="KW-1185">Reference proteome</keyword>
<evidence type="ECO:0000259" key="2">
    <source>
        <dbReference type="PROSITE" id="PS50838"/>
    </source>
</evidence>
<feature type="region of interest" description="Disordered" evidence="1">
    <location>
        <begin position="246"/>
        <end position="276"/>
    </location>
</feature>
<proteinExistence type="predicted"/>